<protein>
    <recommendedName>
        <fullName evidence="3">Normocyte-binding protein</fullName>
    </recommendedName>
</protein>
<accession>A0A318EKF2</accession>
<reference evidence="1 2" key="1">
    <citation type="submission" date="2018-05" db="EMBL/GenBank/DDBJ databases">
        <title>Genomic Encyclopedia of Type Strains, Phase IV (KMG-IV): sequencing the most valuable type-strain genomes for metagenomic binning, comparative biology and taxonomic classification.</title>
        <authorList>
            <person name="Goeker M."/>
        </authorList>
    </citation>
    <scope>NUCLEOTIDE SEQUENCE [LARGE SCALE GENOMIC DNA]</scope>
    <source>
        <strain evidence="1 2">DSM 28816</strain>
    </source>
</reference>
<evidence type="ECO:0000313" key="1">
    <source>
        <dbReference type="EMBL" id="PXV86911.1"/>
    </source>
</evidence>
<evidence type="ECO:0008006" key="3">
    <source>
        <dbReference type="Google" id="ProtNLM"/>
    </source>
</evidence>
<comment type="caution">
    <text evidence="1">The sequence shown here is derived from an EMBL/GenBank/DDBJ whole genome shotgun (WGS) entry which is preliminary data.</text>
</comment>
<gene>
    <name evidence="1" type="ORF">C8E03_111111</name>
</gene>
<dbReference type="RefSeq" id="WP_110291690.1">
    <property type="nucleotide sequence ID" value="NZ_QICS01000011.1"/>
</dbReference>
<organism evidence="1 2">
    <name type="scientific">Lachnotalea glycerini</name>
    <dbReference type="NCBI Taxonomy" id="1763509"/>
    <lineage>
        <taxon>Bacteria</taxon>
        <taxon>Bacillati</taxon>
        <taxon>Bacillota</taxon>
        <taxon>Clostridia</taxon>
        <taxon>Lachnospirales</taxon>
        <taxon>Lachnospiraceae</taxon>
        <taxon>Lachnotalea</taxon>
    </lineage>
</organism>
<dbReference type="AlphaFoldDB" id="A0A318EKF2"/>
<evidence type="ECO:0000313" key="2">
    <source>
        <dbReference type="Proteomes" id="UP000247523"/>
    </source>
</evidence>
<proteinExistence type="predicted"/>
<dbReference type="Proteomes" id="UP000247523">
    <property type="component" value="Unassembled WGS sequence"/>
</dbReference>
<dbReference type="EMBL" id="QICS01000011">
    <property type="protein sequence ID" value="PXV86911.1"/>
    <property type="molecule type" value="Genomic_DNA"/>
</dbReference>
<sequence length="432" mass="51435">MKKEQDFDMESYISKRMLEITSLEDRRLFKEIAEKLLLEVNNYNQNAYKTLEQKILNEHKTKQNDFAIYLTLTDLEHYDATDTFMYPMIAKDTNKDKPSINTIRKILKTGEKQKLFSIYLKTSVSEIYKLIHRERTFHGVIRTQKSEYKGEFSISRNEQYMDLIKNLYYIFGVNYQPWMTVCEAYITKMFDVYLCSVEQVSEKEEIEEIVIDFEEYADQVNYHMIPLWNLEMKLEKTSTYPDACIDKINYEHHIFSHRLKPECEYLIMNTDVEITNIRRLNGDLIISCPLETPCEWQFYQVNKRNGKEYYLYPILSNQSKESFAGCLTEMFRRSIKTKSELARLMEAFSYSNYVVFQDFEILDTKPEGLEAYNYNMDGFILDEIRIGRSCQTLVLSFSAVEQTNYLNEDIMSFLVTQVQKLFPEYLCIGKLI</sequence>
<name>A0A318EKF2_9FIRM</name>